<accession>A0A6C0ICY1</accession>
<protein>
    <recommendedName>
        <fullName evidence="1">C2H2-type domain-containing protein</fullName>
    </recommendedName>
</protein>
<evidence type="ECO:0000259" key="1">
    <source>
        <dbReference type="PROSITE" id="PS50157"/>
    </source>
</evidence>
<name>A0A6C0ICY1_9ZZZZ</name>
<evidence type="ECO:0000313" key="2">
    <source>
        <dbReference type="EMBL" id="QHT90928.1"/>
    </source>
</evidence>
<sequence length="302" mass="35109">MLAIAKSPKNRKKYFCKKCDYFTYNKYDFDKHNNTIKHFGNDLAISAIAKSEKSQKNKFMCPICNKQYKDNSGLWRHKKKCNNGDQDLNKVDEEPQPADKDKLIDYLIHEHTELKNLILEIVKKDSITNNTNNTINSHNKSFNLQFFLNETCKDAMNIMEFVESIQIQLSDLEKVGELGYVEGISNIIIKNLNGLDVTQRPIHCTDKKREVLYVKDEDLWQKEDEQNKKVRTAIKKISDKNMRLIPQFQKINPDCNKSESKVSDKYNTIVVESMGGKGENYIEKENKIISNISKQVIVEKDS</sequence>
<dbReference type="SMART" id="SM00355">
    <property type="entry name" value="ZnF_C2H2"/>
    <property type="match status" value="2"/>
</dbReference>
<dbReference type="Gene3D" id="3.30.160.60">
    <property type="entry name" value="Classic Zinc Finger"/>
    <property type="match status" value="1"/>
</dbReference>
<dbReference type="EMBL" id="MN740161">
    <property type="protein sequence ID" value="QHT90928.1"/>
    <property type="molecule type" value="Genomic_DNA"/>
</dbReference>
<organism evidence="2">
    <name type="scientific">viral metagenome</name>
    <dbReference type="NCBI Taxonomy" id="1070528"/>
    <lineage>
        <taxon>unclassified sequences</taxon>
        <taxon>metagenomes</taxon>
        <taxon>organismal metagenomes</taxon>
    </lineage>
</organism>
<dbReference type="InterPro" id="IPR013087">
    <property type="entry name" value="Znf_C2H2_type"/>
</dbReference>
<feature type="domain" description="C2H2-type" evidence="1">
    <location>
        <begin position="59"/>
        <end position="87"/>
    </location>
</feature>
<proteinExistence type="predicted"/>
<reference evidence="2" key="1">
    <citation type="journal article" date="2020" name="Nature">
        <title>Giant virus diversity and host interactions through global metagenomics.</title>
        <authorList>
            <person name="Schulz F."/>
            <person name="Roux S."/>
            <person name="Paez-Espino D."/>
            <person name="Jungbluth S."/>
            <person name="Walsh D.A."/>
            <person name="Denef V.J."/>
            <person name="McMahon K.D."/>
            <person name="Konstantinidis K.T."/>
            <person name="Eloe-Fadrosh E.A."/>
            <person name="Kyrpides N.C."/>
            <person name="Woyke T."/>
        </authorList>
    </citation>
    <scope>NUCLEOTIDE SEQUENCE</scope>
    <source>
        <strain evidence="2">GVMAG-M-3300023184-72</strain>
    </source>
</reference>
<dbReference type="AlphaFoldDB" id="A0A6C0ICY1"/>
<dbReference type="PROSITE" id="PS50157">
    <property type="entry name" value="ZINC_FINGER_C2H2_2"/>
    <property type="match status" value="1"/>
</dbReference>